<keyword evidence="2 6" id="KW-0805">Transcription regulation</keyword>
<evidence type="ECO:0000256" key="1">
    <source>
        <dbReference type="ARBA" id="ARBA00004123"/>
    </source>
</evidence>
<accession>T1HNR3</accession>
<dbReference type="EMBL" id="ACPB03018026">
    <property type="status" value="NOT_ANNOTATED_CDS"/>
    <property type="molecule type" value="Genomic_DNA"/>
</dbReference>
<dbReference type="PANTHER" id="PTHR12632">
    <property type="entry name" value="TRANSCRIPTION FACTOR NF-Y ALPHA-RELATED"/>
    <property type="match status" value="1"/>
</dbReference>
<protein>
    <recommendedName>
        <fullName evidence="6">Nuclear transcription factor Y subunit</fullName>
    </recommendedName>
</protein>
<evidence type="ECO:0000313" key="8">
    <source>
        <dbReference type="Proteomes" id="UP000015103"/>
    </source>
</evidence>
<evidence type="ECO:0000313" key="7">
    <source>
        <dbReference type="EnsemblMetazoa" id="RPRC005687-PA"/>
    </source>
</evidence>
<dbReference type="EMBL" id="ACPB03018025">
    <property type="status" value="NOT_ANNOTATED_CDS"/>
    <property type="molecule type" value="Genomic_DNA"/>
</dbReference>
<comment type="subcellular location">
    <subcellularLocation>
        <location evidence="1 6">Nucleus</location>
    </subcellularLocation>
</comment>
<evidence type="ECO:0000256" key="6">
    <source>
        <dbReference type="RuleBase" id="RU367155"/>
    </source>
</evidence>
<dbReference type="GO" id="GO:0005634">
    <property type="term" value="C:nucleus"/>
    <property type="evidence" value="ECO:0007669"/>
    <property type="project" value="UniProtKB-SubCell"/>
</dbReference>
<dbReference type="AlphaFoldDB" id="T1HNR3"/>
<evidence type="ECO:0000256" key="3">
    <source>
        <dbReference type="ARBA" id="ARBA00023125"/>
    </source>
</evidence>
<keyword evidence="8" id="KW-1185">Reference proteome</keyword>
<name>T1HNR3_RHOPR</name>
<dbReference type="Gene3D" id="6.10.250.2430">
    <property type="match status" value="1"/>
</dbReference>
<evidence type="ECO:0000256" key="4">
    <source>
        <dbReference type="ARBA" id="ARBA00023163"/>
    </source>
</evidence>
<evidence type="ECO:0000256" key="2">
    <source>
        <dbReference type="ARBA" id="ARBA00023015"/>
    </source>
</evidence>
<keyword evidence="5 6" id="KW-0539">Nucleus</keyword>
<dbReference type="HOGENOM" id="CLU_1385736_0_0_1"/>
<dbReference type="GO" id="GO:0003700">
    <property type="term" value="F:DNA-binding transcription factor activity"/>
    <property type="evidence" value="ECO:0007669"/>
    <property type="project" value="UniProtKB-UniRule"/>
</dbReference>
<dbReference type="SMART" id="SM00521">
    <property type="entry name" value="CBF"/>
    <property type="match status" value="1"/>
</dbReference>
<dbReference type="PROSITE" id="PS51152">
    <property type="entry name" value="NFYA_HAP2_2"/>
    <property type="match status" value="1"/>
</dbReference>
<comment type="function">
    <text evidence="6">Component of the sequence-specific heterotrimeric transcription factor (NF-Y) which specifically recognizes a 5'-CCAAT-3' box motif found in the promoters of its target genes.</text>
</comment>
<dbReference type="VEuPathDB" id="VectorBase:RPRC005687"/>
<dbReference type="Pfam" id="PF02045">
    <property type="entry name" value="CBFB_NFYA"/>
    <property type="match status" value="1"/>
</dbReference>
<comment type="subunit">
    <text evidence="6">Heterotrimer.</text>
</comment>
<dbReference type="InterPro" id="IPR001289">
    <property type="entry name" value="NFYA"/>
</dbReference>
<dbReference type="EnsemblMetazoa" id="RPRC005687-RA">
    <property type="protein sequence ID" value="RPRC005687-PA"/>
    <property type="gene ID" value="RPRC005687"/>
</dbReference>
<reference evidence="7" key="1">
    <citation type="submission" date="2015-05" db="UniProtKB">
        <authorList>
            <consortium name="EnsemblMetazoa"/>
        </authorList>
    </citation>
    <scope>IDENTIFICATION</scope>
</reference>
<proteinExistence type="inferred from homology"/>
<keyword evidence="3 6" id="KW-0238">DNA-binding</keyword>
<sequence length="197" mass="21641">MFGRLVLGLGTTNELIMWPMFGYINNNAVNCVNGISQNSNALQGNGGLPKLSLEETACILVVPDTLLNSAISSNSATPPTATQSIGGNQLSIVQRPNCLESLKTMPMLSVPAQIAKFSLILVNRILQTNNMDGDNDAQKKCDKYRVIGQCQVDNQPLYVNPKQYHRIMKRREARKKLTEGGRILIKRRVGISTRISA</sequence>
<organism evidence="7 8">
    <name type="scientific">Rhodnius prolixus</name>
    <name type="common">Triatomid bug</name>
    <dbReference type="NCBI Taxonomy" id="13249"/>
    <lineage>
        <taxon>Eukaryota</taxon>
        <taxon>Metazoa</taxon>
        <taxon>Ecdysozoa</taxon>
        <taxon>Arthropoda</taxon>
        <taxon>Hexapoda</taxon>
        <taxon>Insecta</taxon>
        <taxon>Pterygota</taxon>
        <taxon>Neoptera</taxon>
        <taxon>Paraneoptera</taxon>
        <taxon>Hemiptera</taxon>
        <taxon>Heteroptera</taxon>
        <taxon>Panheteroptera</taxon>
        <taxon>Cimicomorpha</taxon>
        <taxon>Reduviidae</taxon>
        <taxon>Triatominae</taxon>
        <taxon>Rhodnius</taxon>
    </lineage>
</organism>
<dbReference type="Proteomes" id="UP000015103">
    <property type="component" value="Unassembled WGS sequence"/>
</dbReference>
<keyword evidence="4 6" id="KW-0804">Transcription</keyword>
<dbReference type="GO" id="GO:0003677">
    <property type="term" value="F:DNA binding"/>
    <property type="evidence" value="ECO:0007669"/>
    <property type="project" value="UniProtKB-KW"/>
</dbReference>
<dbReference type="STRING" id="13249.T1HNR3"/>
<comment type="similarity">
    <text evidence="6">Belongs to the NFYA/HAP2 subunit family.</text>
</comment>
<evidence type="ECO:0000256" key="5">
    <source>
        <dbReference type="ARBA" id="ARBA00023242"/>
    </source>
</evidence>
<dbReference type="InParanoid" id="T1HNR3"/>